<name>A0A432V3B3_9HYPH</name>
<dbReference type="EMBL" id="RKST01000017">
    <property type="protein sequence ID" value="RUM96598.1"/>
    <property type="molecule type" value="Genomic_DNA"/>
</dbReference>
<evidence type="ECO:0000313" key="3">
    <source>
        <dbReference type="Proteomes" id="UP000281647"/>
    </source>
</evidence>
<gene>
    <name evidence="2" type="ORF">EET67_16545</name>
</gene>
<proteinExistence type="predicted"/>
<dbReference type="PANTHER" id="PTHR31528:SF3">
    <property type="entry name" value="THIAMINE BIOSYNTHESIS PROTEIN HI_0357-RELATED"/>
    <property type="match status" value="1"/>
</dbReference>
<dbReference type="Pfam" id="PF09084">
    <property type="entry name" value="NMT1"/>
    <property type="match status" value="1"/>
</dbReference>
<dbReference type="GO" id="GO:0009228">
    <property type="term" value="P:thiamine biosynthetic process"/>
    <property type="evidence" value="ECO:0007669"/>
    <property type="project" value="InterPro"/>
</dbReference>
<organism evidence="2 3">
    <name type="scientific">Borborobacter arsenicus</name>
    <dbReference type="NCBI Taxonomy" id="1851146"/>
    <lineage>
        <taxon>Bacteria</taxon>
        <taxon>Pseudomonadati</taxon>
        <taxon>Pseudomonadota</taxon>
        <taxon>Alphaproteobacteria</taxon>
        <taxon>Hyphomicrobiales</taxon>
        <taxon>Phyllobacteriaceae</taxon>
        <taxon>Borborobacter</taxon>
    </lineage>
</organism>
<evidence type="ECO:0000259" key="1">
    <source>
        <dbReference type="Pfam" id="PF09084"/>
    </source>
</evidence>
<protein>
    <submittedName>
        <fullName evidence="2">Transporter substrate-binding domain-containing protein</fullName>
    </submittedName>
</protein>
<reference evidence="2 3" key="1">
    <citation type="submission" date="2018-11" db="EMBL/GenBank/DDBJ databases">
        <title>Pseudaminobacter arsenicus sp. nov., an arsenic-resistant bacterium isolated from arsenic-rich aquifers.</title>
        <authorList>
            <person name="Mu Y."/>
        </authorList>
    </citation>
    <scope>NUCLEOTIDE SEQUENCE [LARGE SCALE GENOMIC DNA]</scope>
    <source>
        <strain evidence="2 3">CB3</strain>
    </source>
</reference>
<accession>A0A432V3B3</accession>
<dbReference type="RefSeq" id="WP_128627652.1">
    <property type="nucleotide sequence ID" value="NZ_RKST01000017.1"/>
</dbReference>
<dbReference type="InterPro" id="IPR027939">
    <property type="entry name" value="NMT1/THI5"/>
</dbReference>
<dbReference type="PANTHER" id="PTHR31528">
    <property type="entry name" value="4-AMINO-5-HYDROXYMETHYL-2-METHYLPYRIMIDINE PHOSPHATE SYNTHASE THI11-RELATED"/>
    <property type="match status" value="1"/>
</dbReference>
<evidence type="ECO:0000313" key="2">
    <source>
        <dbReference type="EMBL" id="RUM96598.1"/>
    </source>
</evidence>
<dbReference type="InterPro" id="IPR015168">
    <property type="entry name" value="SsuA/THI5"/>
</dbReference>
<comment type="caution">
    <text evidence="2">The sequence shown here is derived from an EMBL/GenBank/DDBJ whole genome shotgun (WGS) entry which is preliminary data.</text>
</comment>
<dbReference type="Proteomes" id="UP000281647">
    <property type="component" value="Unassembled WGS sequence"/>
</dbReference>
<dbReference type="OrthoDB" id="9806288at2"/>
<keyword evidence="3" id="KW-1185">Reference proteome</keyword>
<feature type="domain" description="SsuA/THI5-like" evidence="1">
    <location>
        <begin position="45"/>
        <end position="258"/>
    </location>
</feature>
<dbReference type="SUPFAM" id="SSF53850">
    <property type="entry name" value="Periplasmic binding protein-like II"/>
    <property type="match status" value="1"/>
</dbReference>
<sequence length="352" mass="36698">MNKTTRTAAARVAGGLLAALLTTTSLWAEDLKQFRFMFPVDSVNQYHPFYIADELGYFAEEGLDVEFQDAGGSSAAIQQVLAGNADAALPAPSAFLNAVAQGHDLKWVFSYQYANIFTLAATAESGIKTIADLKGKKIGVSDLSGGEVPLVRAVLAGAGLNAGVDVDIVSVGDGSALTVDALQSGQVDAYSSNLFDLAAIKASGIDMVTILPKEAQDFPANGVVVTAEALSSNADTLAAFLRAAAKGVAYAAAHDDKALEIAKKVRPEEFEVEKLAAENWAAAGILKTPPAALADKPIGTHYVDGFQAYHDFLRKGTEEEGALAADVDLSKALDSSLLEAANSFDRKAIAGQ</sequence>
<dbReference type="AlphaFoldDB" id="A0A432V3B3"/>
<dbReference type="Gene3D" id="3.40.190.10">
    <property type="entry name" value="Periplasmic binding protein-like II"/>
    <property type="match status" value="2"/>
</dbReference>